<protein>
    <submittedName>
        <fullName evidence="3">Oxidoreductase</fullName>
    </submittedName>
</protein>
<dbReference type="InterPro" id="IPR051603">
    <property type="entry name" value="Zinc-ADH_QOR/CCCR"/>
</dbReference>
<evidence type="ECO:0000259" key="2">
    <source>
        <dbReference type="SMART" id="SM00829"/>
    </source>
</evidence>
<evidence type="ECO:0000256" key="1">
    <source>
        <dbReference type="ARBA" id="ARBA00022857"/>
    </source>
</evidence>
<comment type="caution">
    <text evidence="3">The sequence shown here is derived from an EMBL/GenBank/DDBJ whole genome shotgun (WGS) entry which is preliminary data.</text>
</comment>
<dbReference type="Pfam" id="PF13602">
    <property type="entry name" value="ADH_zinc_N_2"/>
    <property type="match status" value="1"/>
</dbReference>
<dbReference type="InterPro" id="IPR020843">
    <property type="entry name" value="ER"/>
</dbReference>
<dbReference type="PANTHER" id="PTHR44154:SF1">
    <property type="entry name" value="QUINONE OXIDOREDUCTASE"/>
    <property type="match status" value="1"/>
</dbReference>
<dbReference type="EMBL" id="BJLP01000001">
    <property type="protein sequence ID" value="GEA79706.1"/>
    <property type="molecule type" value="Genomic_DNA"/>
</dbReference>
<evidence type="ECO:0000313" key="4">
    <source>
        <dbReference type="Proteomes" id="UP000315842"/>
    </source>
</evidence>
<dbReference type="PANTHER" id="PTHR44154">
    <property type="entry name" value="QUINONE OXIDOREDUCTASE"/>
    <property type="match status" value="1"/>
</dbReference>
<dbReference type="SUPFAM" id="SSF50129">
    <property type="entry name" value="GroES-like"/>
    <property type="match status" value="1"/>
</dbReference>
<dbReference type="GO" id="GO:0016491">
    <property type="term" value="F:oxidoreductase activity"/>
    <property type="evidence" value="ECO:0007669"/>
    <property type="project" value="InterPro"/>
</dbReference>
<dbReference type="Proteomes" id="UP000315842">
    <property type="component" value="Unassembled WGS sequence"/>
</dbReference>
<keyword evidence="1" id="KW-0521">NADP</keyword>
<dbReference type="SMART" id="SM00829">
    <property type="entry name" value="PKS_ER"/>
    <property type="match status" value="1"/>
</dbReference>
<dbReference type="AlphaFoldDB" id="A0A4Y3K7K8"/>
<reference evidence="3 4" key="1">
    <citation type="submission" date="2019-06" db="EMBL/GenBank/DDBJ databases">
        <title>Whole genome shotgun sequence of Cellulomonas uda NBRC 3747.</title>
        <authorList>
            <person name="Hosoyama A."/>
            <person name="Uohara A."/>
            <person name="Ohji S."/>
            <person name="Ichikawa N."/>
        </authorList>
    </citation>
    <scope>NUCLEOTIDE SEQUENCE [LARGE SCALE GENOMIC DNA]</scope>
    <source>
        <strain evidence="3 4">NBRC 3747</strain>
    </source>
</reference>
<gene>
    <name evidence="3" type="ORF">CUD01_01500</name>
</gene>
<feature type="domain" description="Enoyl reductase (ER)" evidence="2">
    <location>
        <begin position="10"/>
        <end position="317"/>
    </location>
</feature>
<dbReference type="InterPro" id="IPR013154">
    <property type="entry name" value="ADH-like_N"/>
</dbReference>
<dbReference type="Gene3D" id="3.90.180.10">
    <property type="entry name" value="Medium-chain alcohol dehydrogenases, catalytic domain"/>
    <property type="match status" value="1"/>
</dbReference>
<dbReference type="InterPro" id="IPR036291">
    <property type="entry name" value="NAD(P)-bd_dom_sf"/>
</dbReference>
<dbReference type="Gene3D" id="3.40.50.720">
    <property type="entry name" value="NAD(P)-binding Rossmann-like Domain"/>
    <property type="match status" value="1"/>
</dbReference>
<proteinExistence type="predicted"/>
<accession>A0A4Y3K7K8</accession>
<organism evidence="3 4">
    <name type="scientific">Cellulomonas uda</name>
    <dbReference type="NCBI Taxonomy" id="1714"/>
    <lineage>
        <taxon>Bacteria</taxon>
        <taxon>Bacillati</taxon>
        <taxon>Actinomycetota</taxon>
        <taxon>Actinomycetes</taxon>
        <taxon>Micrococcales</taxon>
        <taxon>Cellulomonadaceae</taxon>
        <taxon>Cellulomonas</taxon>
    </lineage>
</organism>
<name>A0A4Y3K7K8_CELUD</name>
<dbReference type="SUPFAM" id="SSF51735">
    <property type="entry name" value="NAD(P)-binding Rossmann-fold domains"/>
    <property type="match status" value="1"/>
</dbReference>
<evidence type="ECO:0000313" key="3">
    <source>
        <dbReference type="EMBL" id="GEA79706.1"/>
    </source>
</evidence>
<dbReference type="InterPro" id="IPR011032">
    <property type="entry name" value="GroES-like_sf"/>
</dbReference>
<sequence>MRAAVIDRHGPPQCITLRELPVPTPGPDEVLVRVAFGSVNHVDTFVRSGAWRTPLAFPFVVGRDAVGTVVEAGDAAAAEFRAGDEVWTSSLGYDGRDGALAELVRVPRARLYRCPAGLPASELVALAHPASTAWLALFRHGHLRAGMRVLVVGGGGNVGWSAVHLAVAAGAVVVTTCGTDDAFDLDRAGATPVDRAARLDRSTLGGAVDLVVDTAGRNDLEAYLDVLAPGGRVVLLAGMATRASFPVGALYLNAATVTGFAISQASVEDLALAARHVVDAVERTGLRPRRLSSVPLELVADAHARLERGEVRGKVVVAVAAHHPPAPRTTPTEGARAVPT</sequence>
<dbReference type="RefSeq" id="WP_141317887.1">
    <property type="nucleotide sequence ID" value="NZ_BJLP01000001.1"/>
</dbReference>
<keyword evidence="4" id="KW-1185">Reference proteome</keyword>
<dbReference type="Pfam" id="PF08240">
    <property type="entry name" value="ADH_N"/>
    <property type="match status" value="1"/>
</dbReference>